<dbReference type="GO" id="GO:0004888">
    <property type="term" value="F:transmembrane signaling receptor activity"/>
    <property type="evidence" value="ECO:0007669"/>
    <property type="project" value="InterPro"/>
</dbReference>
<dbReference type="OrthoDB" id="3192at2"/>
<dbReference type="GO" id="GO:0007165">
    <property type="term" value="P:signal transduction"/>
    <property type="evidence" value="ECO:0007669"/>
    <property type="project" value="UniProtKB-KW"/>
</dbReference>
<evidence type="ECO:0000256" key="3">
    <source>
        <dbReference type="PROSITE-ProRule" id="PRU00284"/>
    </source>
</evidence>
<dbReference type="AlphaFoldDB" id="E4S9E2"/>
<name>E4S9E2_CALA7</name>
<dbReference type="HOGENOM" id="CLU_000445_107_18_9"/>
<dbReference type="Gene3D" id="6.10.340.10">
    <property type="match status" value="1"/>
</dbReference>
<dbReference type="PANTHER" id="PTHR32089">
    <property type="entry name" value="METHYL-ACCEPTING CHEMOTAXIS PROTEIN MCPB"/>
    <property type="match status" value="1"/>
</dbReference>
<dbReference type="EMBL" id="CP002326">
    <property type="protein sequence ID" value="ADQ41011.1"/>
    <property type="molecule type" value="Genomic_DNA"/>
</dbReference>
<dbReference type="GO" id="GO:0006935">
    <property type="term" value="P:chemotaxis"/>
    <property type="evidence" value="ECO:0007669"/>
    <property type="project" value="InterPro"/>
</dbReference>
<reference key="1">
    <citation type="submission" date="2010-11" db="EMBL/GenBank/DDBJ databases">
        <title>Complete sequence of chromosome of Caldicellulosiruptor kristjanssonii 177R1B.</title>
        <authorList>
            <consortium name="US DOE Joint Genome Institute"/>
            <person name="Lucas S."/>
            <person name="Copeland A."/>
            <person name="Lapidus A."/>
            <person name="Cheng J.-F."/>
            <person name="Bruce D."/>
            <person name="Goodwin L."/>
            <person name="Pitluck S."/>
            <person name="Davenport K."/>
            <person name="Detter J.C."/>
            <person name="Han C."/>
            <person name="Tapia R."/>
            <person name="Land M."/>
            <person name="Hauser L."/>
            <person name="Jeffries C."/>
            <person name="Kyrpides N."/>
            <person name="Ivanova N."/>
            <person name="Mikhailova N."/>
            <person name="Blumer-Schuette S.E."/>
            <person name="Kelly R.M."/>
            <person name="Woyke T."/>
        </authorList>
    </citation>
    <scope>NUCLEOTIDE SEQUENCE</scope>
    <source>
        <strain>177R1B</strain>
    </source>
</reference>
<comment type="similarity">
    <text evidence="2">Belongs to the methyl-accepting chemotaxis (MCP) protein family.</text>
</comment>
<feature type="domain" description="HAMP" evidence="7">
    <location>
        <begin position="208"/>
        <end position="260"/>
    </location>
</feature>
<dbReference type="InterPro" id="IPR004090">
    <property type="entry name" value="Chemotax_Me-accpt_rcpt"/>
</dbReference>
<sequence length="565" mass="62058">MNLSSKITKISLVILLVVDPLLLLFSYYIFAGLGNYPIVNILVGYIICVLIIGIPVVFIARLSARKVELGSEYNLPVFLSFLIFFANILAATLVGVIASKIKPLPEDAFALRVSGAIAINMNIIALLLFIYSKALTQEEFTKYAEKTKISISTKLTVGVLSVTLWVGPVLLKYITIRINLDNATKMNLVLISVLANIILAFVLWLLNKKILSAVPVISDTFTKVAQGDLTFKSVVHSNDEFGTINNKLIETIESLKNLITGVKTTVISAIKTFENAREVFEKLNKDSFENAKAIEKQQSDIQRVAASVEEINANIEELAAQAQSLSDLASTVLSTFQALSEKSELGQVAVETILETSEILVKKYSQLRDGVQQLAQTTQNIGDVVKFVRQIAEQTNLLALNAAIEAAKAGETGKGFAVVAYEIRKLAEQTKESTAVINRTISAVDLYSKQLEEQIAALYRDVEENKKKYAELSEIFIDIIQRIKDLTSLVDNLSAHSEEESASVAEIASATKEIADSISEISEFSEKIISSTEYNLSQANDLSKQISVLSSSVEQIRSLIEKFKV</sequence>
<keyword evidence="5" id="KW-1133">Transmembrane helix</keyword>
<evidence type="ECO:0000256" key="2">
    <source>
        <dbReference type="ARBA" id="ARBA00029447"/>
    </source>
</evidence>
<dbReference type="PROSITE" id="PS50885">
    <property type="entry name" value="HAMP"/>
    <property type="match status" value="1"/>
</dbReference>
<feature type="domain" description="Methyl-accepting transducer" evidence="6">
    <location>
        <begin position="272"/>
        <end position="515"/>
    </location>
</feature>
<dbReference type="Proteomes" id="UP000009256">
    <property type="component" value="Chromosome"/>
</dbReference>
<dbReference type="STRING" id="632335.Calkr_1512"/>
<dbReference type="eggNOG" id="COG0840">
    <property type="taxonomic scope" value="Bacteria"/>
</dbReference>
<evidence type="ECO:0000259" key="6">
    <source>
        <dbReference type="PROSITE" id="PS50111"/>
    </source>
</evidence>
<feature type="transmembrane region" description="Helical" evidence="5">
    <location>
        <begin position="186"/>
        <end position="206"/>
    </location>
</feature>
<evidence type="ECO:0000256" key="5">
    <source>
        <dbReference type="SAM" id="Phobius"/>
    </source>
</evidence>
<keyword evidence="5" id="KW-0812">Transmembrane</keyword>
<evidence type="ECO:0000313" key="8">
    <source>
        <dbReference type="EMBL" id="ADQ41011.1"/>
    </source>
</evidence>
<feature type="transmembrane region" description="Helical" evidence="5">
    <location>
        <begin position="75"/>
        <end position="97"/>
    </location>
</feature>
<dbReference type="RefSeq" id="WP_013432784.1">
    <property type="nucleotide sequence ID" value="NC_014721.1"/>
</dbReference>
<evidence type="ECO:0000256" key="4">
    <source>
        <dbReference type="SAM" id="Coils"/>
    </source>
</evidence>
<gene>
    <name evidence="8" type="ordered locus">Calkr_1512</name>
</gene>
<dbReference type="PROSITE" id="PS50111">
    <property type="entry name" value="CHEMOTAXIS_TRANSDUC_2"/>
    <property type="match status" value="1"/>
</dbReference>
<keyword evidence="1 3" id="KW-0807">Transducer</keyword>
<feature type="coiled-coil region" evidence="4">
    <location>
        <begin position="294"/>
        <end position="328"/>
    </location>
</feature>
<dbReference type="PANTHER" id="PTHR32089:SF112">
    <property type="entry name" value="LYSOZYME-LIKE PROTEIN-RELATED"/>
    <property type="match status" value="1"/>
</dbReference>
<proteinExistence type="inferred from homology"/>
<feature type="transmembrane region" description="Helical" evidence="5">
    <location>
        <begin position="42"/>
        <end position="63"/>
    </location>
</feature>
<evidence type="ECO:0000256" key="1">
    <source>
        <dbReference type="ARBA" id="ARBA00023224"/>
    </source>
</evidence>
<feature type="transmembrane region" description="Helical" evidence="5">
    <location>
        <begin position="109"/>
        <end position="131"/>
    </location>
</feature>
<dbReference type="KEGG" id="cki:Calkr_1512"/>
<feature type="transmembrane region" description="Helical" evidence="5">
    <location>
        <begin position="12"/>
        <end position="30"/>
    </location>
</feature>
<dbReference type="InterPro" id="IPR003660">
    <property type="entry name" value="HAMP_dom"/>
</dbReference>
<keyword evidence="9" id="KW-1185">Reference proteome</keyword>
<feature type="transmembrane region" description="Helical" evidence="5">
    <location>
        <begin position="151"/>
        <end position="174"/>
    </location>
</feature>
<accession>E4S9E2</accession>
<dbReference type="SUPFAM" id="SSF58104">
    <property type="entry name" value="Methyl-accepting chemotaxis protein (MCP) signaling domain"/>
    <property type="match status" value="1"/>
</dbReference>
<dbReference type="Pfam" id="PF00015">
    <property type="entry name" value="MCPsignal"/>
    <property type="match status" value="1"/>
</dbReference>
<evidence type="ECO:0000313" key="9">
    <source>
        <dbReference type="Proteomes" id="UP000009256"/>
    </source>
</evidence>
<evidence type="ECO:0000259" key="7">
    <source>
        <dbReference type="PROSITE" id="PS50885"/>
    </source>
</evidence>
<keyword evidence="4" id="KW-0175">Coiled coil</keyword>
<dbReference type="PRINTS" id="PR00260">
    <property type="entry name" value="CHEMTRNSDUCR"/>
</dbReference>
<dbReference type="GO" id="GO:0016020">
    <property type="term" value="C:membrane"/>
    <property type="evidence" value="ECO:0007669"/>
    <property type="project" value="InterPro"/>
</dbReference>
<dbReference type="SMART" id="SM00283">
    <property type="entry name" value="MA"/>
    <property type="match status" value="1"/>
</dbReference>
<dbReference type="InterPro" id="IPR004089">
    <property type="entry name" value="MCPsignal_dom"/>
</dbReference>
<keyword evidence="5" id="KW-0472">Membrane</keyword>
<organism evidence="8 9">
    <name type="scientific">Caldicellulosiruptor acetigenus (strain ATCC 700853 / DSM 12137 / I77R1B)</name>
    <name type="common">Caldicellulosiruptor kristjanssonii</name>
    <dbReference type="NCBI Taxonomy" id="632335"/>
    <lineage>
        <taxon>Bacteria</taxon>
        <taxon>Bacillati</taxon>
        <taxon>Bacillota</taxon>
        <taxon>Bacillota incertae sedis</taxon>
        <taxon>Caldicellulosiruptorales</taxon>
        <taxon>Caldicellulosiruptoraceae</taxon>
        <taxon>Caldicellulosiruptor</taxon>
    </lineage>
</organism>
<reference evidence="8 9" key="2">
    <citation type="journal article" date="2011" name="J. Bacteriol.">
        <title>Complete genome sequences for the anaerobic, extremely thermophilic plant biomass-degrading bacteria Caldicellulosiruptor hydrothermalis, Caldicellulosiruptor kristjanssonii, Caldicellulosiruptor kronotskyensis, Caldicellulosiruptor owensenis, and Caldicellulosiruptor lactoaceticus.</title>
        <authorList>
            <person name="Blumer-Schuette S.E."/>
            <person name="Ozdemir I."/>
            <person name="Mistry D."/>
            <person name="Lucas S."/>
            <person name="Lapidus A."/>
            <person name="Cheng J.F."/>
            <person name="Goodwin L.A."/>
            <person name="Pitluck S."/>
            <person name="Land M.L."/>
            <person name="Hauser L.J."/>
            <person name="Woyke T."/>
            <person name="Mikhailova N."/>
            <person name="Pati A."/>
            <person name="Kyrpides N.C."/>
            <person name="Ivanova N."/>
            <person name="Detter J.C."/>
            <person name="Walston-Davenport K."/>
            <person name="Han S."/>
            <person name="Adams M.W."/>
            <person name="Kelly R.M."/>
        </authorList>
    </citation>
    <scope>NUCLEOTIDE SEQUENCE [LARGE SCALE GENOMIC DNA]</scope>
    <source>
        <strain evidence="9">ATCC 700853 / DSM 12137 / I77R1B</strain>
    </source>
</reference>
<protein>
    <submittedName>
        <fullName evidence="8">Methyl-accepting chemotaxis sensory transducer</fullName>
    </submittedName>
</protein>
<dbReference type="Gene3D" id="1.10.287.950">
    <property type="entry name" value="Methyl-accepting chemotaxis protein"/>
    <property type="match status" value="1"/>
</dbReference>